<reference evidence="2 3" key="1">
    <citation type="submission" date="2019-10" db="EMBL/GenBank/DDBJ databases">
        <title>Bacillus aerolatum sp. nov., isolated from bioaerosol of sport playgrounds.</title>
        <authorList>
            <person name="Chen P."/>
            <person name="Zhang G."/>
        </authorList>
    </citation>
    <scope>NUCLEOTIDE SEQUENCE [LARGE SCALE GENOMIC DNA]</scope>
    <source>
        <strain evidence="2 3">CX253</strain>
    </source>
</reference>
<keyword evidence="3" id="KW-1185">Reference proteome</keyword>
<dbReference type="AlphaFoldDB" id="A0A6I1FKZ1"/>
<proteinExistence type="predicted"/>
<dbReference type="Gene3D" id="3.40.50.1820">
    <property type="entry name" value="alpha/beta hydrolase"/>
    <property type="match status" value="1"/>
</dbReference>
<name>A0A6I1FKZ1_9BACI</name>
<feature type="domain" description="AB hydrolase-1" evidence="1">
    <location>
        <begin position="26"/>
        <end position="262"/>
    </location>
</feature>
<keyword evidence="2" id="KW-0378">Hydrolase</keyword>
<dbReference type="InterPro" id="IPR000073">
    <property type="entry name" value="AB_hydrolase_1"/>
</dbReference>
<dbReference type="InterPro" id="IPR000639">
    <property type="entry name" value="Epox_hydrolase-like"/>
</dbReference>
<dbReference type="GO" id="GO:0016787">
    <property type="term" value="F:hydrolase activity"/>
    <property type="evidence" value="ECO:0007669"/>
    <property type="project" value="UniProtKB-KW"/>
</dbReference>
<evidence type="ECO:0000313" key="2">
    <source>
        <dbReference type="EMBL" id="KAB7706947.1"/>
    </source>
</evidence>
<organism evidence="2 3">
    <name type="scientific">Bacillus aerolatus</name>
    <dbReference type="NCBI Taxonomy" id="2653354"/>
    <lineage>
        <taxon>Bacteria</taxon>
        <taxon>Bacillati</taxon>
        <taxon>Bacillota</taxon>
        <taxon>Bacilli</taxon>
        <taxon>Bacillales</taxon>
        <taxon>Bacillaceae</taxon>
        <taxon>Bacillus</taxon>
    </lineage>
</organism>
<dbReference type="InterPro" id="IPR029058">
    <property type="entry name" value="AB_hydrolase_fold"/>
</dbReference>
<gene>
    <name evidence="2" type="ORF">F9802_07925</name>
</gene>
<protein>
    <submittedName>
        <fullName evidence="2">Alpha/beta fold hydrolase</fullName>
    </submittedName>
</protein>
<dbReference type="PANTHER" id="PTHR43689:SF8">
    <property type="entry name" value="ALPHA_BETA-HYDROLASES SUPERFAMILY PROTEIN"/>
    <property type="match status" value="1"/>
</dbReference>
<dbReference type="RefSeq" id="WP_152150714.1">
    <property type="nucleotide sequence ID" value="NZ_WEIO01000004.1"/>
</dbReference>
<evidence type="ECO:0000313" key="3">
    <source>
        <dbReference type="Proteomes" id="UP000429595"/>
    </source>
</evidence>
<dbReference type="PRINTS" id="PR00412">
    <property type="entry name" value="EPOXHYDRLASE"/>
</dbReference>
<dbReference type="PANTHER" id="PTHR43689">
    <property type="entry name" value="HYDROLASE"/>
    <property type="match status" value="1"/>
</dbReference>
<dbReference type="EMBL" id="WEIO01000004">
    <property type="protein sequence ID" value="KAB7706947.1"/>
    <property type="molecule type" value="Genomic_DNA"/>
</dbReference>
<evidence type="ECO:0000259" key="1">
    <source>
        <dbReference type="Pfam" id="PF12697"/>
    </source>
</evidence>
<dbReference type="PRINTS" id="PR00111">
    <property type="entry name" value="ABHYDROLASE"/>
</dbReference>
<comment type="caution">
    <text evidence="2">The sequence shown here is derived from an EMBL/GenBank/DDBJ whole genome shotgun (WGS) entry which is preliminary data.</text>
</comment>
<dbReference type="Pfam" id="PF12697">
    <property type="entry name" value="Abhydrolase_6"/>
    <property type="match status" value="1"/>
</dbReference>
<dbReference type="SUPFAM" id="SSF53474">
    <property type="entry name" value="alpha/beta-Hydrolases"/>
    <property type="match status" value="1"/>
</dbReference>
<dbReference type="Proteomes" id="UP000429595">
    <property type="component" value="Unassembled WGS sequence"/>
</dbReference>
<sequence>MKKEETVNGIRLSYEWSPHPDAAGTIVLLHGFLSSSFSFRKLVPLLTEQFSVLAVDWPPFGASEKPKRYVYSYENISKTIAHLINQLTSGPITLAGHSMGGQLVLHLLKYHPGIADKAVLLCASGYIPKAKKHLIAASYMPFVDLLVKRWLEKSGVEGNLKNVVFDQSLIDKEMVNGYSLPFEKRDIFLGLARFLRHREGDLTSEEIHQLKTPCLLIWGEHDRIVPLSTGKQLAADLPNSCLEVIKKAGHLLPEEKPEETAALIKAFILGL</sequence>
<accession>A0A6I1FKZ1</accession>